<dbReference type="InterPro" id="IPR036915">
    <property type="entry name" value="Cyclin-like_sf"/>
</dbReference>
<reference evidence="2" key="1">
    <citation type="submission" date="2023-06" db="EMBL/GenBank/DDBJ databases">
        <authorList>
            <consortium name="Lawrence Berkeley National Laboratory"/>
            <person name="Ahrendt S."/>
            <person name="Sahu N."/>
            <person name="Indic B."/>
            <person name="Wong-Bajracharya J."/>
            <person name="Merenyi Z."/>
            <person name="Ke H.-M."/>
            <person name="Monk M."/>
            <person name="Kocsube S."/>
            <person name="Drula E."/>
            <person name="Lipzen A."/>
            <person name="Balint B."/>
            <person name="Henrissat B."/>
            <person name="Andreopoulos B."/>
            <person name="Martin F.M."/>
            <person name="Harder C.B."/>
            <person name="Rigling D."/>
            <person name="Ford K.L."/>
            <person name="Foster G.D."/>
            <person name="Pangilinan J."/>
            <person name="Papanicolaou A."/>
            <person name="Barry K."/>
            <person name="LaButti K."/>
            <person name="Viragh M."/>
            <person name="Koriabine M."/>
            <person name="Yan M."/>
            <person name="Riley R."/>
            <person name="Champramary S."/>
            <person name="Plett K.L."/>
            <person name="Tsai I.J."/>
            <person name="Slot J."/>
            <person name="Sipos G."/>
            <person name="Plett J."/>
            <person name="Nagy L.G."/>
            <person name="Grigoriev I.V."/>
        </authorList>
    </citation>
    <scope>NUCLEOTIDE SEQUENCE</scope>
    <source>
        <strain evidence="2">ICMP 16352</strain>
    </source>
</reference>
<dbReference type="PANTHER" id="PTHR15615:SF117">
    <property type="entry name" value="PHO85 CYCLIN PHO80"/>
    <property type="match status" value="1"/>
</dbReference>
<keyword evidence="3" id="KW-1185">Reference proteome</keyword>
<dbReference type="GO" id="GO:0019901">
    <property type="term" value="F:protein kinase binding"/>
    <property type="evidence" value="ECO:0007669"/>
    <property type="project" value="InterPro"/>
</dbReference>
<evidence type="ECO:0000313" key="3">
    <source>
        <dbReference type="Proteomes" id="UP001175227"/>
    </source>
</evidence>
<dbReference type="Pfam" id="PF08613">
    <property type="entry name" value="Cyclin"/>
    <property type="match status" value="1"/>
</dbReference>
<name>A0AA39P309_9AGAR</name>
<feature type="region of interest" description="Disordered" evidence="1">
    <location>
        <begin position="173"/>
        <end position="207"/>
    </location>
</feature>
<protein>
    <submittedName>
        <fullName evidence="2">Cyclin-domain-containing protein</fullName>
    </submittedName>
</protein>
<sequence length="207" mass="23893">MLERLMAHNDRIALLPQALTRFHSRSAPSISVGDYLRRITRFINVERSCLLVSLCYIDAICARHPLFTLSSLTCHRFLITAIAVASKCLCDSFCTNALYARVGGISLTELNILEREFLHMIDWRLMVSPPSLPRWTLIHPVHARDPLRVLHQPRQDKRFRHIRHRRRRLPHACPAPQATRPTPRNRTASHHRAKYGLCGSSERRGVE</sequence>
<comment type="caution">
    <text evidence="2">The sequence shown here is derived from an EMBL/GenBank/DDBJ whole genome shotgun (WGS) entry which is preliminary data.</text>
</comment>
<gene>
    <name evidence="2" type="ORF">IW261DRAFT_1489201</name>
</gene>
<dbReference type="EMBL" id="JAUEPR010000019">
    <property type="protein sequence ID" value="KAK0476627.1"/>
    <property type="molecule type" value="Genomic_DNA"/>
</dbReference>
<dbReference type="AlphaFoldDB" id="A0AA39P309"/>
<organism evidence="2 3">
    <name type="scientific">Armillaria novae-zelandiae</name>
    <dbReference type="NCBI Taxonomy" id="153914"/>
    <lineage>
        <taxon>Eukaryota</taxon>
        <taxon>Fungi</taxon>
        <taxon>Dikarya</taxon>
        <taxon>Basidiomycota</taxon>
        <taxon>Agaricomycotina</taxon>
        <taxon>Agaricomycetes</taxon>
        <taxon>Agaricomycetidae</taxon>
        <taxon>Agaricales</taxon>
        <taxon>Marasmiineae</taxon>
        <taxon>Physalacriaceae</taxon>
        <taxon>Armillaria</taxon>
    </lineage>
</organism>
<proteinExistence type="predicted"/>
<dbReference type="PANTHER" id="PTHR15615">
    <property type="match status" value="1"/>
</dbReference>
<dbReference type="SUPFAM" id="SSF47954">
    <property type="entry name" value="Cyclin-like"/>
    <property type="match status" value="1"/>
</dbReference>
<dbReference type="Gene3D" id="1.10.472.10">
    <property type="entry name" value="Cyclin-like"/>
    <property type="match status" value="1"/>
</dbReference>
<evidence type="ECO:0000256" key="1">
    <source>
        <dbReference type="SAM" id="MobiDB-lite"/>
    </source>
</evidence>
<dbReference type="Proteomes" id="UP001175227">
    <property type="component" value="Unassembled WGS sequence"/>
</dbReference>
<dbReference type="GO" id="GO:0016538">
    <property type="term" value="F:cyclin-dependent protein serine/threonine kinase regulator activity"/>
    <property type="evidence" value="ECO:0007669"/>
    <property type="project" value="TreeGrafter"/>
</dbReference>
<accession>A0AA39P309</accession>
<evidence type="ECO:0000313" key="2">
    <source>
        <dbReference type="EMBL" id="KAK0476627.1"/>
    </source>
</evidence>
<dbReference type="CDD" id="cd20558">
    <property type="entry name" value="CYCLIN_ScPCL7-like"/>
    <property type="match status" value="1"/>
</dbReference>
<dbReference type="GO" id="GO:0005634">
    <property type="term" value="C:nucleus"/>
    <property type="evidence" value="ECO:0007669"/>
    <property type="project" value="TreeGrafter"/>
</dbReference>
<dbReference type="GO" id="GO:0000307">
    <property type="term" value="C:cyclin-dependent protein kinase holoenzyme complex"/>
    <property type="evidence" value="ECO:0007669"/>
    <property type="project" value="TreeGrafter"/>
</dbReference>
<dbReference type="InterPro" id="IPR013922">
    <property type="entry name" value="Cyclin_PHO80-like"/>
</dbReference>